<evidence type="ECO:0000313" key="5">
    <source>
        <dbReference type="Proteomes" id="UP000275069"/>
    </source>
</evidence>
<dbReference type="Proteomes" id="UP000275069">
    <property type="component" value="Chromosome"/>
</dbReference>
<evidence type="ECO:0000256" key="3">
    <source>
        <dbReference type="SAM" id="MobiDB-lite"/>
    </source>
</evidence>
<dbReference type="EMBL" id="CP032624">
    <property type="protein sequence ID" value="AYG05159.1"/>
    <property type="molecule type" value="Genomic_DNA"/>
</dbReference>
<protein>
    <recommendedName>
        <fullName evidence="6">Single-stranded DNA-binding protein</fullName>
    </recommendedName>
</protein>
<dbReference type="InterPro" id="IPR000424">
    <property type="entry name" value="Primosome_PriB/ssb"/>
</dbReference>
<evidence type="ECO:0000256" key="2">
    <source>
        <dbReference type="PROSITE-ProRule" id="PRU00252"/>
    </source>
</evidence>
<dbReference type="Pfam" id="PF00436">
    <property type="entry name" value="SSB"/>
    <property type="match status" value="1"/>
</dbReference>
<dbReference type="InterPro" id="IPR012340">
    <property type="entry name" value="NA-bd_OB-fold"/>
</dbReference>
<feature type="compositionally biased region" description="Low complexity" evidence="3">
    <location>
        <begin position="218"/>
        <end position="230"/>
    </location>
</feature>
<dbReference type="GO" id="GO:0003697">
    <property type="term" value="F:single-stranded DNA binding"/>
    <property type="evidence" value="ECO:0007669"/>
    <property type="project" value="InterPro"/>
</dbReference>
<dbReference type="AlphaFoldDB" id="A0A387BW80"/>
<dbReference type="OrthoDB" id="4427276at2"/>
<proteinExistence type="predicted"/>
<evidence type="ECO:0000256" key="1">
    <source>
        <dbReference type="ARBA" id="ARBA00023125"/>
    </source>
</evidence>
<feature type="region of interest" description="Disordered" evidence="3">
    <location>
        <begin position="175"/>
        <end position="230"/>
    </location>
</feature>
<keyword evidence="5" id="KW-1185">Reference proteome</keyword>
<organism evidence="4 5">
    <name type="scientific">Gryllotalpicola protaetiae</name>
    <dbReference type="NCBI Taxonomy" id="2419771"/>
    <lineage>
        <taxon>Bacteria</taxon>
        <taxon>Bacillati</taxon>
        <taxon>Actinomycetota</taxon>
        <taxon>Actinomycetes</taxon>
        <taxon>Micrococcales</taxon>
        <taxon>Microbacteriaceae</taxon>
        <taxon>Gryllotalpicola</taxon>
    </lineage>
</organism>
<accession>A0A387BW80</accession>
<gene>
    <name evidence="4" type="ORF">D7I44_17685</name>
</gene>
<dbReference type="SUPFAM" id="SSF50249">
    <property type="entry name" value="Nucleic acid-binding proteins"/>
    <property type="match status" value="1"/>
</dbReference>
<name>A0A387BW80_9MICO</name>
<keyword evidence="1 2" id="KW-0238">DNA-binding</keyword>
<evidence type="ECO:0008006" key="6">
    <source>
        <dbReference type="Google" id="ProtNLM"/>
    </source>
</evidence>
<dbReference type="CDD" id="cd04496">
    <property type="entry name" value="SSB_OBF"/>
    <property type="match status" value="1"/>
</dbReference>
<dbReference type="PROSITE" id="PS50935">
    <property type="entry name" value="SSB"/>
    <property type="match status" value="1"/>
</dbReference>
<dbReference type="Gene3D" id="2.40.50.140">
    <property type="entry name" value="Nucleic acid-binding proteins"/>
    <property type="match status" value="1"/>
</dbReference>
<dbReference type="KEGG" id="gry:D7I44_17685"/>
<evidence type="ECO:0000313" key="4">
    <source>
        <dbReference type="EMBL" id="AYG05159.1"/>
    </source>
</evidence>
<reference evidence="4 5" key="1">
    <citation type="submission" date="2018-09" db="EMBL/GenBank/DDBJ databases">
        <title>Genome sequencing of strain 2DFW10M-5.</title>
        <authorList>
            <person name="Heo J."/>
            <person name="Kim S.-J."/>
            <person name="Kwon S.-W."/>
        </authorList>
    </citation>
    <scope>NUCLEOTIDE SEQUENCE [LARGE SCALE GENOMIC DNA]</scope>
    <source>
        <strain evidence="4 5">2DFW10M-5</strain>
    </source>
</reference>
<sequence length="254" mass="26555">MSAALPRIAVRICAGLPQHSPRIRGFVPDPGAVSCVRMPARTTLVRPRRLGADQGGSTMSSTITVRGFVATQPKFVMAGPLAISSFRLASNDRRYNRTTGQWETGPTSWYSVSTFRVLATNVFASIGKGDPVIVTGRLKVTEWSAGGKAGLDVEIEAEGVGHDFRWGKASGFVRNNGKSSGGADDGAPAVDDEQPPAFDRGDRSGFVPEPSGEGEVWANPATSIASASSADAGEPAAFGFVAADEQTGEILEDA</sequence>